<organism evidence="3 4">
    <name type="scientific">Butyricicoccus intestinisimiae</name>
    <dbReference type="NCBI Taxonomy" id="2841509"/>
    <lineage>
        <taxon>Bacteria</taxon>
        <taxon>Bacillati</taxon>
        <taxon>Bacillota</taxon>
        <taxon>Clostridia</taxon>
        <taxon>Eubacteriales</taxon>
        <taxon>Butyricicoccaceae</taxon>
        <taxon>Butyricicoccus</taxon>
    </lineage>
</organism>
<dbReference type="Pfam" id="PF01757">
    <property type="entry name" value="Acyl_transf_3"/>
    <property type="match status" value="1"/>
</dbReference>
<keyword evidence="1" id="KW-0472">Membrane</keyword>
<sequence>MDRTFSRDDTKLMKGAAIVLMLMHHLWGFPGRIAGGELWHVLSICGESSLTYFGSFGKICVSFFFFLGGYGVYLSTHSKRYDLIAKLKGLYLSYWKVFVIFIPLAFFFCAHQPTYCDEAEICTRYAEFSRQECFNNFIGFSTSYNREWWFLNSYICALILYPVIDRIVRRHSTLFNIWAVIIGTILITNVFPAIGELEVLGTLNDNYLYHAFFLLSAPYTACFWMGAVFAKGNLLIQLQDALRRNNLLHPVLDVFFIGVIIQLRSRLTEQTPDVIYVPFLILFLLDLLRYIRPLRWLLLRIGKESTSMWLIHPFFCYYFYPVVKIVVAPRWGVLCLFVLLALSYIAARLVRLFWQGVGSIVRRTRSAFLKLS</sequence>
<dbReference type="Proteomes" id="UP000783588">
    <property type="component" value="Unassembled WGS sequence"/>
</dbReference>
<evidence type="ECO:0000256" key="1">
    <source>
        <dbReference type="SAM" id="Phobius"/>
    </source>
</evidence>
<dbReference type="GO" id="GO:0016746">
    <property type="term" value="F:acyltransferase activity"/>
    <property type="evidence" value="ECO:0007669"/>
    <property type="project" value="UniProtKB-KW"/>
</dbReference>
<feature type="transmembrane region" description="Helical" evidence="1">
    <location>
        <begin position="94"/>
        <end position="113"/>
    </location>
</feature>
<keyword evidence="1" id="KW-0812">Transmembrane</keyword>
<feature type="transmembrane region" description="Helical" evidence="1">
    <location>
        <begin position="331"/>
        <end position="354"/>
    </location>
</feature>
<feature type="domain" description="Acyltransferase 3" evidence="2">
    <location>
        <begin position="12"/>
        <end position="346"/>
    </location>
</feature>
<comment type="caution">
    <text evidence="3">The sequence shown here is derived from an EMBL/GenBank/DDBJ whole genome shotgun (WGS) entry which is preliminary data.</text>
</comment>
<keyword evidence="3" id="KW-0012">Acyltransferase</keyword>
<feature type="transmembrane region" description="Helical" evidence="1">
    <location>
        <begin position="176"/>
        <end position="195"/>
    </location>
</feature>
<accession>A0ABS6EUI8</accession>
<keyword evidence="1" id="KW-1133">Transmembrane helix</keyword>
<keyword evidence="4" id="KW-1185">Reference proteome</keyword>
<name>A0ABS6EUI8_9FIRM</name>
<proteinExistence type="predicted"/>
<feature type="transmembrane region" description="Helical" evidence="1">
    <location>
        <begin position="148"/>
        <end position="164"/>
    </location>
</feature>
<feature type="transmembrane region" description="Helical" evidence="1">
    <location>
        <begin position="207"/>
        <end position="226"/>
    </location>
</feature>
<protein>
    <submittedName>
        <fullName evidence="3">Acyltransferase family protein</fullName>
    </submittedName>
</protein>
<evidence type="ECO:0000313" key="4">
    <source>
        <dbReference type="Proteomes" id="UP000783588"/>
    </source>
</evidence>
<evidence type="ECO:0000259" key="2">
    <source>
        <dbReference type="Pfam" id="PF01757"/>
    </source>
</evidence>
<feature type="transmembrane region" description="Helical" evidence="1">
    <location>
        <begin position="12"/>
        <end position="30"/>
    </location>
</feature>
<feature type="transmembrane region" description="Helical" evidence="1">
    <location>
        <begin position="306"/>
        <end position="325"/>
    </location>
</feature>
<feature type="transmembrane region" description="Helical" evidence="1">
    <location>
        <begin position="275"/>
        <end position="294"/>
    </location>
</feature>
<gene>
    <name evidence="3" type="ORF">KQI75_07880</name>
</gene>
<dbReference type="InterPro" id="IPR002656">
    <property type="entry name" value="Acyl_transf_3_dom"/>
</dbReference>
<evidence type="ECO:0000313" key="3">
    <source>
        <dbReference type="EMBL" id="MBU5490539.1"/>
    </source>
</evidence>
<dbReference type="RefSeq" id="WP_216470189.1">
    <property type="nucleotide sequence ID" value="NZ_JAHLQI010000003.1"/>
</dbReference>
<feature type="transmembrane region" description="Helical" evidence="1">
    <location>
        <begin position="50"/>
        <end position="73"/>
    </location>
</feature>
<keyword evidence="3" id="KW-0808">Transferase</keyword>
<dbReference type="EMBL" id="JAHLQI010000003">
    <property type="protein sequence ID" value="MBU5490539.1"/>
    <property type="molecule type" value="Genomic_DNA"/>
</dbReference>
<reference evidence="3 4" key="1">
    <citation type="submission" date="2021-06" db="EMBL/GenBank/DDBJ databases">
        <authorList>
            <person name="Sun Q."/>
            <person name="Li D."/>
        </authorList>
    </citation>
    <scope>NUCLEOTIDE SEQUENCE [LARGE SCALE GENOMIC DNA]</scope>
    <source>
        <strain evidence="3 4">MSJd-7</strain>
    </source>
</reference>